<dbReference type="AlphaFoldDB" id="A0A4S3PTX1"/>
<accession>A0A4S3PTX1</accession>
<dbReference type="Proteomes" id="UP000306477">
    <property type="component" value="Unassembled WGS sequence"/>
</dbReference>
<dbReference type="OrthoDB" id="2861783at2"/>
<comment type="caution">
    <text evidence="1">The sequence shown here is derived from an EMBL/GenBank/DDBJ whole genome shotgun (WGS) entry which is preliminary data.</text>
</comment>
<reference evidence="1 2" key="1">
    <citation type="journal article" date="2019" name="Indoor Air">
        <title>Impacts of indoor surface finishes on bacterial viability.</title>
        <authorList>
            <person name="Hu J."/>
            <person name="Maamar S.B."/>
            <person name="Glawe A.J."/>
            <person name="Gottel N."/>
            <person name="Gilbert J.A."/>
            <person name="Hartmann E.M."/>
        </authorList>
    </citation>
    <scope>NUCLEOTIDE SEQUENCE [LARGE SCALE GENOMIC DNA]</scope>
    <source>
        <strain evidence="1 2">AF060A6</strain>
    </source>
</reference>
<organism evidence="1 2">
    <name type="scientific">Bacillus timonensis</name>
    <dbReference type="NCBI Taxonomy" id="1033734"/>
    <lineage>
        <taxon>Bacteria</taxon>
        <taxon>Bacillati</taxon>
        <taxon>Bacillota</taxon>
        <taxon>Bacilli</taxon>
        <taxon>Bacillales</taxon>
        <taxon>Bacillaceae</taxon>
        <taxon>Bacillus</taxon>
    </lineage>
</organism>
<sequence length="123" mass="14700">MKVESVIRLVNIMVAEKNFPNARKMILKEWNRLTEAQNYVLLNSNAQQFVKIIKEELEQGTFGTLTDSDKEVLILVNRYIRDLQFRTARRICENHHSLLERPEAQKWLTSEARYMYEIWKKSV</sequence>
<evidence type="ECO:0000313" key="2">
    <source>
        <dbReference type="Proteomes" id="UP000306477"/>
    </source>
</evidence>
<name>A0A4S3PTX1_9BACI</name>
<protein>
    <submittedName>
        <fullName evidence="1">Uncharacterized protein</fullName>
    </submittedName>
</protein>
<dbReference type="EMBL" id="SLUB01000018">
    <property type="protein sequence ID" value="THE12332.1"/>
    <property type="molecule type" value="Genomic_DNA"/>
</dbReference>
<proteinExistence type="predicted"/>
<dbReference type="RefSeq" id="WP_136379773.1">
    <property type="nucleotide sequence ID" value="NZ_SLUB01000018.1"/>
</dbReference>
<gene>
    <name evidence="1" type="ORF">E1I69_11560</name>
</gene>
<keyword evidence="2" id="KW-1185">Reference proteome</keyword>
<evidence type="ECO:0000313" key="1">
    <source>
        <dbReference type="EMBL" id="THE12332.1"/>
    </source>
</evidence>